<dbReference type="EMBL" id="JARGEI010000020">
    <property type="protein sequence ID" value="KAJ8713761.1"/>
    <property type="molecule type" value="Genomic_DNA"/>
</dbReference>
<evidence type="ECO:0000256" key="17">
    <source>
        <dbReference type="ARBA" id="ARBA00080231"/>
    </source>
</evidence>
<keyword evidence="21" id="KW-1185">Reference proteome</keyword>
<comment type="caution">
    <text evidence="20">The sequence shown here is derived from an EMBL/GenBank/DDBJ whole genome shotgun (WGS) entry which is preliminary data.</text>
</comment>
<dbReference type="Gene3D" id="1.10.287.1970">
    <property type="match status" value="1"/>
</dbReference>
<name>A0AAD7YFF4_MYTSE</name>
<keyword evidence="5" id="KW-0597">Phosphoprotein</keyword>
<dbReference type="FunFam" id="3.90.1150.10:FF:000151">
    <property type="entry name" value="Alanine aminotransferase 2"/>
    <property type="match status" value="1"/>
</dbReference>
<dbReference type="Proteomes" id="UP001231518">
    <property type="component" value="Chromosome 4"/>
</dbReference>
<dbReference type="PANTHER" id="PTHR11751:SF29">
    <property type="entry name" value="ALANINE TRANSAMINASE"/>
    <property type="match status" value="1"/>
</dbReference>
<protein>
    <recommendedName>
        <fullName evidence="15">Alanine aminotransferase 1</fullName>
        <ecNumber evidence="12">2.6.1.2</ecNumber>
    </recommendedName>
    <alternativeName>
        <fullName evidence="17">Glutamate pyruvate transaminase 1</fullName>
    </alternativeName>
    <alternativeName>
        <fullName evidence="16">Glutamic--alanine transaminase 1</fullName>
    </alternativeName>
    <alternativeName>
        <fullName evidence="18">Glutamic--pyruvic transaminase 1</fullName>
    </alternativeName>
</protein>
<evidence type="ECO:0000256" key="3">
    <source>
        <dbReference type="ARBA" id="ARBA00011738"/>
    </source>
</evidence>
<evidence type="ECO:0000256" key="1">
    <source>
        <dbReference type="ARBA" id="ARBA00001933"/>
    </source>
</evidence>
<dbReference type="InterPro" id="IPR015422">
    <property type="entry name" value="PyrdxlP-dep_Trfase_small"/>
</dbReference>
<dbReference type="GO" id="GO:0005737">
    <property type="term" value="C:cytoplasm"/>
    <property type="evidence" value="ECO:0007669"/>
    <property type="project" value="UniProtKB-SubCell"/>
</dbReference>
<gene>
    <name evidence="20" type="ORF">PYW07_014131</name>
</gene>
<keyword evidence="7" id="KW-0808">Transferase</keyword>
<evidence type="ECO:0000256" key="14">
    <source>
        <dbReference type="ARBA" id="ARBA00059280"/>
    </source>
</evidence>
<comment type="similarity">
    <text evidence="11">Belongs to the class-I pyridoxal-phosphate-dependent aminotransferase family. Alanine aminotransferase subfamily.</text>
</comment>
<evidence type="ECO:0000313" key="20">
    <source>
        <dbReference type="EMBL" id="KAJ8713761.1"/>
    </source>
</evidence>
<comment type="function">
    <text evidence="14">Catalyzes the reversible transamination between alanine and 2-oxoglutarate to form pyruvate and glutamate. Participates in cellular nitrogen metabolism and also in liver gluconeogenesis starting with precursors transported from skeletal muscles.</text>
</comment>
<evidence type="ECO:0000256" key="9">
    <source>
        <dbReference type="ARBA" id="ARBA00022990"/>
    </source>
</evidence>
<dbReference type="InterPro" id="IPR045088">
    <property type="entry name" value="ALAT1/2-like"/>
</dbReference>
<dbReference type="CDD" id="cd00609">
    <property type="entry name" value="AAT_like"/>
    <property type="match status" value="1"/>
</dbReference>
<evidence type="ECO:0000256" key="12">
    <source>
        <dbReference type="ARBA" id="ARBA00026106"/>
    </source>
</evidence>
<dbReference type="InterPro" id="IPR004839">
    <property type="entry name" value="Aminotransferase_I/II_large"/>
</dbReference>
<evidence type="ECO:0000256" key="2">
    <source>
        <dbReference type="ARBA" id="ARBA00004496"/>
    </source>
</evidence>
<comment type="subunit">
    <text evidence="3">Homodimer.</text>
</comment>
<dbReference type="AlphaFoldDB" id="A0AAD7YFF4"/>
<dbReference type="PANTHER" id="PTHR11751">
    <property type="entry name" value="ALANINE AMINOTRANSFERASE"/>
    <property type="match status" value="1"/>
</dbReference>
<sequence>MKLDNCLTAENINQKLLNIQYAVRGPILQRALQIEREIQKGVPKPFERVVRANIGDSHALGQKPITFIRQVLALAAFPELADSADVPADVRQRVQEILGDCTKGSVGAYSPSAGLSIVRTRVAQYIEARDGVPASPDDVYLGSGASDVIKAVLTMLVEDVDGKPPAVMVPIPQYPLFSGTLSELGLHQANYYLDEEHEWALQASELERCWRQASEDCTVRALVVINPGNPTGQVLTRQNMEEIVRFAYEHNVFLMADEVYQENIVSKPFYSFKKVMHEMGAPYAGMPLGSFVTCSKGWAAECGLRAGFAELARLAPAVRAAFSTARAVMQCPSVLGQCILDCVMKRPAPGEPSHPQFAAELGDIQRVLAERTETAYDTFNSIPGYFCNPIDGSMFAYPRVDIPEAAQAEAERLGMAPDEFYCLRLLEETGVCVVPGTGFGQLPGTFHFRTTILHPRDEFQHMMDSIRSFHLNFLEKYS</sequence>
<dbReference type="GO" id="GO:0004021">
    <property type="term" value="F:L-alanine:2-oxoglutarate aminotransferase activity"/>
    <property type="evidence" value="ECO:0007669"/>
    <property type="project" value="UniProtKB-EC"/>
</dbReference>
<accession>A0AAD7YFF4</accession>
<dbReference type="GO" id="GO:0030170">
    <property type="term" value="F:pyridoxal phosphate binding"/>
    <property type="evidence" value="ECO:0007669"/>
    <property type="project" value="InterPro"/>
</dbReference>
<comment type="cofactor">
    <cofactor evidence="1">
        <name>pyridoxal 5'-phosphate</name>
        <dbReference type="ChEBI" id="CHEBI:597326"/>
    </cofactor>
</comment>
<evidence type="ECO:0000256" key="8">
    <source>
        <dbReference type="ARBA" id="ARBA00022898"/>
    </source>
</evidence>
<evidence type="ECO:0000256" key="13">
    <source>
        <dbReference type="ARBA" id="ARBA00047412"/>
    </source>
</evidence>
<dbReference type="InterPro" id="IPR015421">
    <property type="entry name" value="PyrdxlP-dep_Trfase_major"/>
</dbReference>
<evidence type="ECO:0000256" key="18">
    <source>
        <dbReference type="ARBA" id="ARBA00082842"/>
    </source>
</evidence>
<evidence type="ECO:0000256" key="10">
    <source>
        <dbReference type="ARBA" id="ARBA00025708"/>
    </source>
</evidence>
<evidence type="ECO:0000256" key="4">
    <source>
        <dbReference type="ARBA" id="ARBA00022490"/>
    </source>
</evidence>
<organism evidence="20 21">
    <name type="scientific">Mythimna separata</name>
    <name type="common">Oriental armyworm</name>
    <name type="synonym">Pseudaletia separata</name>
    <dbReference type="NCBI Taxonomy" id="271217"/>
    <lineage>
        <taxon>Eukaryota</taxon>
        <taxon>Metazoa</taxon>
        <taxon>Ecdysozoa</taxon>
        <taxon>Arthropoda</taxon>
        <taxon>Hexapoda</taxon>
        <taxon>Insecta</taxon>
        <taxon>Pterygota</taxon>
        <taxon>Neoptera</taxon>
        <taxon>Endopterygota</taxon>
        <taxon>Lepidoptera</taxon>
        <taxon>Glossata</taxon>
        <taxon>Ditrysia</taxon>
        <taxon>Noctuoidea</taxon>
        <taxon>Noctuidae</taxon>
        <taxon>Noctuinae</taxon>
        <taxon>Hadenini</taxon>
        <taxon>Mythimna</taxon>
    </lineage>
</organism>
<keyword evidence="9" id="KW-0007">Acetylation</keyword>
<evidence type="ECO:0000259" key="19">
    <source>
        <dbReference type="Pfam" id="PF00155"/>
    </source>
</evidence>
<dbReference type="FunFam" id="3.40.640.10:FF:000236">
    <property type="entry name" value="Alanine aminotransferase 2"/>
    <property type="match status" value="1"/>
</dbReference>
<evidence type="ECO:0000256" key="16">
    <source>
        <dbReference type="ARBA" id="ARBA00076222"/>
    </source>
</evidence>
<reference evidence="20" key="1">
    <citation type="submission" date="2023-03" db="EMBL/GenBank/DDBJ databases">
        <title>Chromosome-level genomes of two armyworms, Mythimna separata and Mythimna loreyi, provide insights into the biosynthesis and reception of sex pheromones.</title>
        <authorList>
            <person name="Zhao H."/>
        </authorList>
    </citation>
    <scope>NUCLEOTIDE SEQUENCE</scope>
    <source>
        <strain evidence="20">BeijingLab</strain>
        <tissue evidence="20">Pupa</tissue>
    </source>
</reference>
<dbReference type="Pfam" id="PF00155">
    <property type="entry name" value="Aminotran_1_2"/>
    <property type="match status" value="1"/>
</dbReference>
<keyword evidence="8" id="KW-0663">Pyridoxal phosphate</keyword>
<evidence type="ECO:0000256" key="5">
    <source>
        <dbReference type="ARBA" id="ARBA00022553"/>
    </source>
</evidence>
<evidence type="ECO:0000256" key="7">
    <source>
        <dbReference type="ARBA" id="ARBA00022679"/>
    </source>
</evidence>
<dbReference type="InterPro" id="IPR015424">
    <property type="entry name" value="PyrdxlP-dep_Trfase"/>
</dbReference>
<dbReference type="FunFam" id="1.10.287.1970:FF:000001">
    <property type="entry name" value="Alanine aminotransferase 2"/>
    <property type="match status" value="1"/>
</dbReference>
<keyword evidence="4" id="KW-0963">Cytoplasm</keyword>
<dbReference type="SUPFAM" id="SSF53383">
    <property type="entry name" value="PLP-dependent transferases"/>
    <property type="match status" value="1"/>
</dbReference>
<evidence type="ECO:0000313" key="21">
    <source>
        <dbReference type="Proteomes" id="UP001231518"/>
    </source>
</evidence>
<comment type="pathway">
    <text evidence="10">Amino-acid degradation; L-alanine degradation via transaminase pathway; pyruvate from L-alanine: step 1/1.</text>
</comment>
<evidence type="ECO:0000256" key="11">
    <source>
        <dbReference type="ARBA" id="ARBA00025785"/>
    </source>
</evidence>
<dbReference type="EC" id="2.6.1.2" evidence="12"/>
<dbReference type="Gene3D" id="3.40.640.10">
    <property type="entry name" value="Type I PLP-dependent aspartate aminotransferase-like (Major domain)"/>
    <property type="match status" value="1"/>
</dbReference>
<comment type="catalytic activity">
    <reaction evidence="13">
        <text>L-alanine + 2-oxoglutarate = pyruvate + L-glutamate</text>
        <dbReference type="Rhea" id="RHEA:19453"/>
        <dbReference type="ChEBI" id="CHEBI:15361"/>
        <dbReference type="ChEBI" id="CHEBI:16810"/>
        <dbReference type="ChEBI" id="CHEBI:29985"/>
        <dbReference type="ChEBI" id="CHEBI:57972"/>
        <dbReference type="EC" id="2.6.1.2"/>
    </reaction>
</comment>
<evidence type="ECO:0000256" key="6">
    <source>
        <dbReference type="ARBA" id="ARBA00022576"/>
    </source>
</evidence>
<dbReference type="Gene3D" id="3.90.1150.10">
    <property type="entry name" value="Aspartate Aminotransferase, domain 1"/>
    <property type="match status" value="1"/>
</dbReference>
<evidence type="ECO:0000256" key="15">
    <source>
        <dbReference type="ARBA" id="ARBA00074120"/>
    </source>
</evidence>
<feature type="domain" description="Aminotransferase class I/classII large" evidence="19">
    <location>
        <begin position="86"/>
        <end position="466"/>
    </location>
</feature>
<comment type="subcellular location">
    <subcellularLocation>
        <location evidence="2">Cytoplasm</location>
    </subcellularLocation>
</comment>
<proteinExistence type="inferred from homology"/>
<keyword evidence="6" id="KW-0032">Aminotransferase</keyword>